<evidence type="ECO:0000256" key="1">
    <source>
        <dbReference type="ARBA" id="ARBA00022491"/>
    </source>
</evidence>
<dbReference type="KEGG" id="faf:OE104_14750"/>
<protein>
    <submittedName>
        <fullName evidence="5">TetR/AcrR family transcriptional regulator</fullName>
    </submittedName>
</protein>
<dbReference type="InterPro" id="IPR009057">
    <property type="entry name" value="Homeodomain-like_sf"/>
</dbReference>
<keyword evidence="1" id="KW-0678">Repressor</keyword>
<organism evidence="5 6">
    <name type="scientific">Fervidibacillus albus</name>
    <dbReference type="NCBI Taxonomy" id="2980026"/>
    <lineage>
        <taxon>Bacteria</taxon>
        <taxon>Bacillati</taxon>
        <taxon>Bacillota</taxon>
        <taxon>Bacilli</taxon>
        <taxon>Bacillales</taxon>
        <taxon>Bacillaceae</taxon>
        <taxon>Fervidibacillus</taxon>
    </lineage>
</organism>
<evidence type="ECO:0000256" key="2">
    <source>
        <dbReference type="ARBA" id="ARBA00023125"/>
    </source>
</evidence>
<dbReference type="PRINTS" id="PR00455">
    <property type="entry name" value="HTHTETR"/>
</dbReference>
<accession>A0A9E8RX56</accession>
<dbReference type="RefSeq" id="WP_275419208.1">
    <property type="nucleotide sequence ID" value="NZ_CP106878.1"/>
</dbReference>
<evidence type="ECO:0000259" key="4">
    <source>
        <dbReference type="PROSITE" id="PS50977"/>
    </source>
</evidence>
<evidence type="ECO:0000313" key="6">
    <source>
        <dbReference type="Proteomes" id="UP001164718"/>
    </source>
</evidence>
<dbReference type="PANTHER" id="PTHR43479">
    <property type="entry name" value="ACREF/ENVCD OPERON REPRESSOR-RELATED"/>
    <property type="match status" value="1"/>
</dbReference>
<dbReference type="InterPro" id="IPR001647">
    <property type="entry name" value="HTH_TetR"/>
</dbReference>
<dbReference type="EMBL" id="CP106878">
    <property type="protein sequence ID" value="WAA11386.1"/>
    <property type="molecule type" value="Genomic_DNA"/>
</dbReference>
<dbReference type="Proteomes" id="UP001164718">
    <property type="component" value="Chromosome"/>
</dbReference>
<evidence type="ECO:0000313" key="5">
    <source>
        <dbReference type="EMBL" id="WAA11386.1"/>
    </source>
</evidence>
<proteinExistence type="predicted"/>
<sequence>MIMDAAKDLFIKKGYQNVSVRQIAKQIGCSHGAIYYHFKNKAELFYAFVEDYFELLQQKLNEILARDGDEHEKLRDILLSYIEFGMTYQSHYEIIFLIKDEDVQYFLNEKPNIVYETFAKSVAHLSNHKLSVKEIWSIFLSLHGFVTEYLRIETNYNRVKDAAESHVDFLLKGI</sequence>
<dbReference type="InterPro" id="IPR050624">
    <property type="entry name" value="HTH-type_Tx_Regulator"/>
</dbReference>
<dbReference type="AlphaFoldDB" id="A0A9E8RX56"/>
<dbReference type="SUPFAM" id="SSF46689">
    <property type="entry name" value="Homeodomain-like"/>
    <property type="match status" value="1"/>
</dbReference>
<evidence type="ECO:0000256" key="3">
    <source>
        <dbReference type="PROSITE-ProRule" id="PRU00335"/>
    </source>
</evidence>
<reference evidence="5" key="1">
    <citation type="submission" date="2022-09" db="EMBL/GenBank/DDBJ databases">
        <title>Complete Genomes of Fervidibacillus albus and Fervidibacillus halotolerans isolated from tidal flat sediments.</title>
        <authorList>
            <person name="Kwon K.K."/>
            <person name="Yang S.-H."/>
            <person name="Park M.J."/>
            <person name="Oh H.-M."/>
        </authorList>
    </citation>
    <scope>NUCLEOTIDE SEQUENCE</scope>
    <source>
        <strain evidence="5">MEBiC13591</strain>
    </source>
</reference>
<feature type="domain" description="HTH tetR-type" evidence="4">
    <location>
        <begin position="1"/>
        <end position="56"/>
    </location>
</feature>
<dbReference type="Gene3D" id="1.10.357.10">
    <property type="entry name" value="Tetracycline Repressor, domain 2"/>
    <property type="match status" value="1"/>
</dbReference>
<dbReference type="GO" id="GO:0003677">
    <property type="term" value="F:DNA binding"/>
    <property type="evidence" value="ECO:0007669"/>
    <property type="project" value="UniProtKB-UniRule"/>
</dbReference>
<dbReference type="PROSITE" id="PS50977">
    <property type="entry name" value="HTH_TETR_2"/>
    <property type="match status" value="1"/>
</dbReference>
<keyword evidence="6" id="KW-1185">Reference proteome</keyword>
<dbReference type="PANTHER" id="PTHR43479:SF11">
    <property type="entry name" value="ACREF_ENVCD OPERON REPRESSOR-RELATED"/>
    <property type="match status" value="1"/>
</dbReference>
<gene>
    <name evidence="5" type="ORF">OE104_14750</name>
</gene>
<keyword evidence="2 3" id="KW-0238">DNA-binding</keyword>
<feature type="DNA-binding region" description="H-T-H motif" evidence="3">
    <location>
        <begin position="19"/>
        <end position="38"/>
    </location>
</feature>
<dbReference type="Pfam" id="PF00440">
    <property type="entry name" value="TetR_N"/>
    <property type="match status" value="1"/>
</dbReference>
<dbReference type="Gene3D" id="1.10.10.60">
    <property type="entry name" value="Homeodomain-like"/>
    <property type="match status" value="1"/>
</dbReference>
<name>A0A9E8RX56_9BACI</name>